<evidence type="ECO:0000313" key="1">
    <source>
        <dbReference type="EMBL" id="KIP06710.1"/>
    </source>
</evidence>
<dbReference type="EMBL" id="KN840512">
    <property type="protein sequence ID" value="KIP06710.1"/>
    <property type="molecule type" value="Genomic_DNA"/>
</dbReference>
<reference evidence="1 2" key="1">
    <citation type="journal article" date="2014" name="PLoS Genet.">
        <title>Analysis of the Phlebiopsis gigantea genome, transcriptome and secretome provides insight into its pioneer colonization strategies of wood.</title>
        <authorList>
            <person name="Hori C."/>
            <person name="Ishida T."/>
            <person name="Igarashi K."/>
            <person name="Samejima M."/>
            <person name="Suzuki H."/>
            <person name="Master E."/>
            <person name="Ferreira P."/>
            <person name="Ruiz-Duenas F.J."/>
            <person name="Held B."/>
            <person name="Canessa P."/>
            <person name="Larrondo L.F."/>
            <person name="Schmoll M."/>
            <person name="Druzhinina I.S."/>
            <person name="Kubicek C.P."/>
            <person name="Gaskell J.A."/>
            <person name="Kersten P."/>
            <person name="St John F."/>
            <person name="Glasner J."/>
            <person name="Sabat G."/>
            <person name="Splinter BonDurant S."/>
            <person name="Syed K."/>
            <person name="Yadav J."/>
            <person name="Mgbeahuruike A.C."/>
            <person name="Kovalchuk A."/>
            <person name="Asiegbu F.O."/>
            <person name="Lackner G."/>
            <person name="Hoffmeister D."/>
            <person name="Rencoret J."/>
            <person name="Gutierrez A."/>
            <person name="Sun H."/>
            <person name="Lindquist E."/>
            <person name="Barry K."/>
            <person name="Riley R."/>
            <person name="Grigoriev I.V."/>
            <person name="Henrissat B."/>
            <person name="Kues U."/>
            <person name="Berka R.M."/>
            <person name="Martinez A.T."/>
            <person name="Covert S.F."/>
            <person name="Blanchette R.A."/>
            <person name="Cullen D."/>
        </authorList>
    </citation>
    <scope>NUCLEOTIDE SEQUENCE [LARGE SCALE GENOMIC DNA]</scope>
    <source>
        <strain evidence="1 2">11061_1 CR5-6</strain>
    </source>
</reference>
<evidence type="ECO:0000313" key="2">
    <source>
        <dbReference type="Proteomes" id="UP000053257"/>
    </source>
</evidence>
<dbReference type="Proteomes" id="UP000053257">
    <property type="component" value="Unassembled WGS sequence"/>
</dbReference>
<dbReference type="OrthoDB" id="2751369at2759"/>
<accession>A0A0C3SA33</accession>
<sequence length="281" mass="31184">MYPSSSTSQISPTRRAAAAYERQCKSSSPRIRPRTGPLPNRCSTRRNLYYHHPQIRSLTHISMGSWDELCLLCGVYVGPCDIVSRYALDDVAKAIATDIRPNDPKLFEIIKEALLVSLPPAQRTIGYSPEWLPAGMGNNGYSSGAWVAVGHFDANGEAPLSHGRILDGRDVQVRRVQNGDGGEFTELLVADKHGEETAETTYSVCSVKREEGRPNFFLCERCYAYLDNWLDRESLPTSSRASGSDCELSLASELYEIVNSRKFQRGKHSLSGIGCFFTPNI</sequence>
<dbReference type="AlphaFoldDB" id="A0A0C3SA33"/>
<organism evidence="1 2">
    <name type="scientific">Phlebiopsis gigantea (strain 11061_1 CR5-6)</name>
    <name type="common">White-rot fungus</name>
    <name type="synonym">Peniophora gigantea</name>
    <dbReference type="NCBI Taxonomy" id="745531"/>
    <lineage>
        <taxon>Eukaryota</taxon>
        <taxon>Fungi</taxon>
        <taxon>Dikarya</taxon>
        <taxon>Basidiomycota</taxon>
        <taxon>Agaricomycotina</taxon>
        <taxon>Agaricomycetes</taxon>
        <taxon>Polyporales</taxon>
        <taxon>Phanerochaetaceae</taxon>
        <taxon>Phlebiopsis</taxon>
    </lineage>
</organism>
<proteinExistence type="predicted"/>
<keyword evidence="2" id="KW-1185">Reference proteome</keyword>
<protein>
    <submittedName>
        <fullName evidence="1">Uncharacterized protein</fullName>
    </submittedName>
</protein>
<name>A0A0C3SA33_PHLG1</name>
<dbReference type="HOGENOM" id="CLU_990828_0_0_1"/>
<gene>
    <name evidence="1" type="ORF">PHLGIDRAFT_448857</name>
</gene>